<sequence length="69" mass="8329">MHMIYLIIRFLLACYFYFLNYMIFNCSCVKSFIGLLFIQKANFSNMNFSQLHDMNVFIDIILKGHKYNL</sequence>
<dbReference type="EMBL" id="PUJW01000006">
    <property type="protein sequence ID" value="NHB92025.1"/>
    <property type="molecule type" value="Genomic_DNA"/>
</dbReference>
<dbReference type="AlphaFoldDB" id="A0A7X5QD61"/>
<keyword evidence="2" id="KW-1185">Reference proteome</keyword>
<gene>
    <name evidence="1" type="ORF">C5469_07655</name>
</gene>
<dbReference type="Proteomes" id="UP000591844">
    <property type="component" value="Unassembled WGS sequence"/>
</dbReference>
<proteinExistence type="predicted"/>
<accession>A0A7X5QD61</accession>
<reference evidence="1 2" key="1">
    <citation type="submission" date="2018-02" db="EMBL/GenBank/DDBJ databases">
        <authorList>
            <person name="Machado R.A."/>
        </authorList>
    </citation>
    <scope>NUCLEOTIDE SEQUENCE [LARGE SCALE GENOMIC DNA]</scope>
    <source>
        <strain evidence="1 2">DSM 19724</strain>
    </source>
</reference>
<protein>
    <submittedName>
        <fullName evidence="1">Uncharacterized protein</fullName>
    </submittedName>
</protein>
<name>A0A7X5QD61_9GAMM</name>
<organism evidence="1 2">
    <name type="scientific">Photorhabdus cinerea</name>
    <dbReference type="NCBI Taxonomy" id="471575"/>
    <lineage>
        <taxon>Bacteria</taxon>
        <taxon>Pseudomonadati</taxon>
        <taxon>Pseudomonadota</taxon>
        <taxon>Gammaproteobacteria</taxon>
        <taxon>Enterobacterales</taxon>
        <taxon>Morganellaceae</taxon>
        <taxon>Photorhabdus</taxon>
    </lineage>
</organism>
<evidence type="ECO:0000313" key="1">
    <source>
        <dbReference type="EMBL" id="NHB92025.1"/>
    </source>
</evidence>
<comment type="caution">
    <text evidence="1">The sequence shown here is derived from an EMBL/GenBank/DDBJ whole genome shotgun (WGS) entry which is preliminary data.</text>
</comment>
<evidence type="ECO:0000313" key="2">
    <source>
        <dbReference type="Proteomes" id="UP000591844"/>
    </source>
</evidence>